<dbReference type="GO" id="GO:0042273">
    <property type="term" value="P:ribosomal large subunit biogenesis"/>
    <property type="evidence" value="ECO:0007669"/>
    <property type="project" value="TreeGrafter"/>
</dbReference>
<dbReference type="EMBL" id="MU032346">
    <property type="protein sequence ID" value="KAF3766668.1"/>
    <property type="molecule type" value="Genomic_DNA"/>
</dbReference>
<dbReference type="InterPro" id="IPR040025">
    <property type="entry name" value="Znf622/Rei1/Reh1"/>
</dbReference>
<evidence type="ECO:0000313" key="3">
    <source>
        <dbReference type="EMBL" id="KAF3766668.1"/>
    </source>
</evidence>
<dbReference type="InterPro" id="IPR036236">
    <property type="entry name" value="Znf_C2H2_sf"/>
</dbReference>
<reference evidence="3" key="1">
    <citation type="journal article" date="2020" name="Phytopathology">
        <title>Genome sequence of the chestnut blight fungus Cryphonectria parasitica EP155: A fundamental resource for an archetypical invasive plant pathogen.</title>
        <authorList>
            <person name="Crouch J.A."/>
            <person name="Dawe A."/>
            <person name="Aerts A."/>
            <person name="Barry K."/>
            <person name="Churchill A.C.L."/>
            <person name="Grimwood J."/>
            <person name="Hillman B."/>
            <person name="Milgroom M.G."/>
            <person name="Pangilinan J."/>
            <person name="Smith M."/>
            <person name="Salamov A."/>
            <person name="Schmutz J."/>
            <person name="Yadav J."/>
            <person name="Grigoriev I.V."/>
            <person name="Nuss D."/>
        </authorList>
    </citation>
    <scope>NUCLEOTIDE SEQUENCE</scope>
    <source>
        <strain evidence="3">EP155</strain>
    </source>
</reference>
<dbReference type="AlphaFoldDB" id="A0A9P5CPZ2"/>
<organism evidence="3 4">
    <name type="scientific">Cryphonectria parasitica (strain ATCC 38755 / EP155)</name>
    <dbReference type="NCBI Taxonomy" id="660469"/>
    <lineage>
        <taxon>Eukaryota</taxon>
        <taxon>Fungi</taxon>
        <taxon>Dikarya</taxon>
        <taxon>Ascomycota</taxon>
        <taxon>Pezizomycotina</taxon>
        <taxon>Sordariomycetes</taxon>
        <taxon>Sordariomycetidae</taxon>
        <taxon>Diaporthales</taxon>
        <taxon>Cryphonectriaceae</taxon>
        <taxon>Cryphonectria-Endothia species complex</taxon>
        <taxon>Cryphonectria</taxon>
    </lineage>
</organism>
<dbReference type="Proteomes" id="UP000803844">
    <property type="component" value="Unassembled WGS sequence"/>
</dbReference>
<protein>
    <recommendedName>
        <fullName evidence="2">ZN622/Rei1/Reh1 zinc finger C2H2-type domain-containing protein</fullName>
    </recommendedName>
</protein>
<dbReference type="GO" id="GO:0030687">
    <property type="term" value="C:preribosome, large subunit precursor"/>
    <property type="evidence" value="ECO:0007669"/>
    <property type="project" value="TreeGrafter"/>
</dbReference>
<dbReference type="PANTHER" id="PTHR13182:SF8">
    <property type="entry name" value="CYTOPLASMIC 60S SUBUNIT BIOGENESIS FACTOR ZNF622"/>
    <property type="match status" value="1"/>
</dbReference>
<feature type="domain" description="ZN622/Rei1/Reh1 zinc finger C2H2-type" evidence="2">
    <location>
        <begin position="6"/>
        <end position="103"/>
    </location>
</feature>
<dbReference type="Pfam" id="PF12756">
    <property type="entry name" value="zf-C2H2_2"/>
    <property type="match status" value="1"/>
</dbReference>
<sequence length="255" mass="28712">FTPTVCLFCRCVSPTYETNLIHMQKAHGLFIPSSIDNGTLSLAVDTETIVGYMHAVIFEYHECLSCGTQRASVHAVQQHMMGRGHCRIDVEAQSSEWRDFYESPEDGDDEFVNEEGSCESHSDLRLASGKVLTHRSAPAPKSHHRRPLSEPQHNNKFEGENPSSSTPEPPFQALSCADSRLRASHRSALTTALSKMSARDHSALLHLSLAERRAMVITQFKQQNRVNTAERRYWSGYDRRQDRPAFGGKEWLRGG</sequence>
<name>A0A9P5CPZ2_CRYP1</name>
<evidence type="ECO:0000313" key="4">
    <source>
        <dbReference type="Proteomes" id="UP000803844"/>
    </source>
</evidence>
<feature type="non-terminal residue" evidence="3">
    <location>
        <position position="1"/>
    </location>
</feature>
<evidence type="ECO:0000259" key="2">
    <source>
        <dbReference type="Pfam" id="PF12756"/>
    </source>
</evidence>
<dbReference type="OrthoDB" id="19329at2759"/>
<accession>A0A9P5CPZ2</accession>
<dbReference type="PANTHER" id="PTHR13182">
    <property type="entry name" value="ZINC FINGER PROTEIN 622"/>
    <property type="match status" value="1"/>
</dbReference>
<feature type="region of interest" description="Disordered" evidence="1">
    <location>
        <begin position="103"/>
        <end position="172"/>
    </location>
</feature>
<keyword evidence="4" id="KW-1185">Reference proteome</keyword>
<dbReference type="RefSeq" id="XP_040777629.1">
    <property type="nucleotide sequence ID" value="XM_040924509.1"/>
</dbReference>
<feature type="compositionally biased region" description="Acidic residues" evidence="1">
    <location>
        <begin position="103"/>
        <end position="117"/>
    </location>
</feature>
<dbReference type="GeneID" id="63841638"/>
<gene>
    <name evidence="3" type="ORF">M406DRAFT_53185</name>
</gene>
<evidence type="ECO:0000256" key="1">
    <source>
        <dbReference type="SAM" id="MobiDB-lite"/>
    </source>
</evidence>
<dbReference type="SUPFAM" id="SSF57667">
    <property type="entry name" value="beta-beta-alpha zinc fingers"/>
    <property type="match status" value="1"/>
</dbReference>
<proteinExistence type="predicted"/>
<dbReference type="InterPro" id="IPR041661">
    <property type="entry name" value="ZN622/Rei1/Reh1_Znf-C2H2"/>
</dbReference>
<comment type="caution">
    <text evidence="3">The sequence shown here is derived from an EMBL/GenBank/DDBJ whole genome shotgun (WGS) entry which is preliminary data.</text>
</comment>